<keyword evidence="5" id="KW-1185">Reference proteome</keyword>
<dbReference type="PROSITE" id="PS50297">
    <property type="entry name" value="ANK_REP_REGION"/>
    <property type="match status" value="2"/>
</dbReference>
<evidence type="ECO:0000313" key="4">
    <source>
        <dbReference type="EMBL" id="PYI21537.1"/>
    </source>
</evidence>
<keyword evidence="2 3" id="KW-0040">ANK repeat</keyword>
<dbReference type="OMA" id="RMSWVEL"/>
<dbReference type="PANTHER" id="PTHR24189">
    <property type="entry name" value="MYOTROPHIN"/>
    <property type="match status" value="1"/>
</dbReference>
<dbReference type="Gene3D" id="1.25.40.20">
    <property type="entry name" value="Ankyrin repeat-containing domain"/>
    <property type="match status" value="1"/>
</dbReference>
<dbReference type="Proteomes" id="UP000249829">
    <property type="component" value="Unassembled WGS sequence"/>
</dbReference>
<dbReference type="InterPro" id="IPR050745">
    <property type="entry name" value="Multifunctional_regulatory"/>
</dbReference>
<reference evidence="4 5" key="1">
    <citation type="submission" date="2018-02" db="EMBL/GenBank/DDBJ databases">
        <title>The genomes of Aspergillus section Nigri reveals drivers in fungal speciation.</title>
        <authorList>
            <consortium name="DOE Joint Genome Institute"/>
            <person name="Vesth T.C."/>
            <person name="Nybo J."/>
            <person name="Theobald S."/>
            <person name="Brandl J."/>
            <person name="Frisvad J.C."/>
            <person name="Nielsen K.F."/>
            <person name="Lyhne E.K."/>
            <person name="Kogle M.E."/>
            <person name="Kuo A."/>
            <person name="Riley R."/>
            <person name="Clum A."/>
            <person name="Nolan M."/>
            <person name="Lipzen A."/>
            <person name="Salamov A."/>
            <person name="Henrissat B."/>
            <person name="Wiebenga A."/>
            <person name="De vries R.P."/>
            <person name="Grigoriev I.V."/>
            <person name="Mortensen U.H."/>
            <person name="Andersen M.R."/>
            <person name="Baker S.E."/>
        </authorList>
    </citation>
    <scope>NUCLEOTIDE SEQUENCE [LARGE SCALE GENOMIC DNA]</scope>
    <source>
        <strain evidence="4 5">CBS 115571</strain>
    </source>
</reference>
<organism evidence="4 5">
    <name type="scientific">Aspergillus violaceofuscus (strain CBS 115571)</name>
    <dbReference type="NCBI Taxonomy" id="1450538"/>
    <lineage>
        <taxon>Eukaryota</taxon>
        <taxon>Fungi</taxon>
        <taxon>Dikarya</taxon>
        <taxon>Ascomycota</taxon>
        <taxon>Pezizomycotina</taxon>
        <taxon>Eurotiomycetes</taxon>
        <taxon>Eurotiomycetidae</taxon>
        <taxon>Eurotiales</taxon>
        <taxon>Aspergillaceae</taxon>
        <taxon>Aspergillus</taxon>
    </lineage>
</organism>
<evidence type="ECO:0000313" key="5">
    <source>
        <dbReference type="Proteomes" id="UP000249829"/>
    </source>
</evidence>
<dbReference type="SMART" id="SM00248">
    <property type="entry name" value="ANK"/>
    <property type="match status" value="2"/>
</dbReference>
<dbReference type="PROSITE" id="PS50088">
    <property type="entry name" value="ANK_REPEAT"/>
    <property type="match status" value="2"/>
</dbReference>
<feature type="repeat" description="ANK" evidence="3">
    <location>
        <begin position="46"/>
        <end position="78"/>
    </location>
</feature>
<evidence type="ECO:0000256" key="1">
    <source>
        <dbReference type="ARBA" id="ARBA00022737"/>
    </source>
</evidence>
<evidence type="ECO:0000256" key="2">
    <source>
        <dbReference type="ARBA" id="ARBA00023043"/>
    </source>
</evidence>
<gene>
    <name evidence="4" type="ORF">BO99DRAFT_441385</name>
</gene>
<protein>
    <submittedName>
        <fullName evidence="4">Uncharacterized protein</fullName>
    </submittedName>
</protein>
<dbReference type="InterPro" id="IPR002110">
    <property type="entry name" value="Ankyrin_rpt"/>
</dbReference>
<accession>A0A2V5IBZ9</accession>
<keyword evidence="1" id="KW-0677">Repeat</keyword>
<dbReference type="EMBL" id="KZ825116">
    <property type="protein sequence ID" value="PYI21537.1"/>
    <property type="molecule type" value="Genomic_DNA"/>
</dbReference>
<feature type="repeat" description="ANK" evidence="3">
    <location>
        <begin position="88"/>
        <end position="116"/>
    </location>
</feature>
<sequence length="167" mass="18005">MACYPRVPYPARSGLNEQMIGWTRVGHLPAIAVLLDSADSADLPTHDDTPLHIAINNNRPEIARFLISRGFDVNQKGRESYGAVCLPPLHLAGMANSPEFIDLLLDAGADASQDDVSADGFCGTQLGQLGEDGRPHTAFMTTAHWGCEAAVQRFIDRLQPAGRIAAR</sequence>
<dbReference type="InterPro" id="IPR036770">
    <property type="entry name" value="Ankyrin_rpt-contain_sf"/>
</dbReference>
<dbReference type="Pfam" id="PF00023">
    <property type="entry name" value="Ank"/>
    <property type="match status" value="1"/>
</dbReference>
<name>A0A2V5IBZ9_ASPV1</name>
<evidence type="ECO:0000256" key="3">
    <source>
        <dbReference type="PROSITE-ProRule" id="PRU00023"/>
    </source>
</evidence>
<dbReference type="AlphaFoldDB" id="A0A2V5IBZ9"/>
<dbReference type="SUPFAM" id="SSF48403">
    <property type="entry name" value="Ankyrin repeat"/>
    <property type="match status" value="1"/>
</dbReference>
<dbReference type="Pfam" id="PF12796">
    <property type="entry name" value="Ank_2"/>
    <property type="match status" value="1"/>
</dbReference>
<dbReference type="STRING" id="1450538.A0A2V5IBZ9"/>
<proteinExistence type="predicted"/>